<dbReference type="EMBL" id="JH432205">
    <property type="status" value="NOT_ANNOTATED_CDS"/>
    <property type="molecule type" value="Genomic_DNA"/>
</dbReference>
<organism evidence="2 3">
    <name type="scientific">Strigamia maritima</name>
    <name type="common">European centipede</name>
    <name type="synonym">Geophilus maritimus</name>
    <dbReference type="NCBI Taxonomy" id="126957"/>
    <lineage>
        <taxon>Eukaryota</taxon>
        <taxon>Metazoa</taxon>
        <taxon>Ecdysozoa</taxon>
        <taxon>Arthropoda</taxon>
        <taxon>Myriapoda</taxon>
        <taxon>Chilopoda</taxon>
        <taxon>Pleurostigmophora</taxon>
        <taxon>Geophilomorpha</taxon>
        <taxon>Linotaeniidae</taxon>
        <taxon>Strigamia</taxon>
    </lineage>
</organism>
<evidence type="ECO:0000313" key="3">
    <source>
        <dbReference type="Proteomes" id="UP000014500"/>
    </source>
</evidence>
<sequence>MIFVSMAPKSWPERAVERFLENIKQHPCLFDKKDENFANDIKKQSVWKEIANNCGRPVLEVQKKWKGLKDTFTKRKKAQDTPEAAVAIANGTYVETWPYFLTMHQLIGSKKKIVVNIMDLNASSNQNSNQTEVGVFTDAESEDDAVTDAVDEAFRTLGGVQNQITTSSPLKRKRFDISPLRSSPDDLNDFSESAAILNVKSDKPENSDDIAGFMLIIKTALKRIPLEDREDIIFKLHGEFRNVIKQYHLRKNINGDASY</sequence>
<name>T1JGK2_STRMM</name>
<dbReference type="EnsemblMetazoa" id="SMAR012975-RA">
    <property type="protein sequence ID" value="SMAR012975-PA"/>
    <property type="gene ID" value="SMAR012975"/>
</dbReference>
<dbReference type="OMA" id="YTECHEQ"/>
<dbReference type="Pfam" id="PF10545">
    <property type="entry name" value="MADF_DNA_bdg"/>
    <property type="match status" value="1"/>
</dbReference>
<dbReference type="GO" id="GO:0005634">
    <property type="term" value="C:nucleus"/>
    <property type="evidence" value="ECO:0007669"/>
    <property type="project" value="TreeGrafter"/>
</dbReference>
<dbReference type="InterPro" id="IPR006578">
    <property type="entry name" value="MADF-dom"/>
</dbReference>
<dbReference type="InterPro" id="IPR039353">
    <property type="entry name" value="TF_Adf1"/>
</dbReference>
<dbReference type="Proteomes" id="UP000014500">
    <property type="component" value="Unassembled WGS sequence"/>
</dbReference>
<dbReference type="SMART" id="SM00595">
    <property type="entry name" value="MADF"/>
    <property type="match status" value="1"/>
</dbReference>
<dbReference type="PANTHER" id="PTHR12243:SF67">
    <property type="entry name" value="COREPRESSOR OF PANGOLIN, ISOFORM A-RELATED"/>
    <property type="match status" value="1"/>
</dbReference>
<dbReference type="AlphaFoldDB" id="T1JGK2"/>
<proteinExistence type="predicted"/>
<dbReference type="PROSITE" id="PS51029">
    <property type="entry name" value="MADF"/>
    <property type="match status" value="1"/>
</dbReference>
<accession>T1JGK2</accession>
<dbReference type="GO" id="GO:0006357">
    <property type="term" value="P:regulation of transcription by RNA polymerase II"/>
    <property type="evidence" value="ECO:0007669"/>
    <property type="project" value="TreeGrafter"/>
</dbReference>
<protein>
    <recommendedName>
        <fullName evidence="1">MADF domain-containing protein</fullName>
    </recommendedName>
</protein>
<feature type="domain" description="MADF" evidence="1">
    <location>
        <begin position="18"/>
        <end position="111"/>
    </location>
</feature>
<dbReference type="HOGENOM" id="CLU_1074879_0_0_1"/>
<keyword evidence="3" id="KW-1185">Reference proteome</keyword>
<evidence type="ECO:0000259" key="1">
    <source>
        <dbReference type="PROSITE" id="PS51029"/>
    </source>
</evidence>
<dbReference type="GO" id="GO:0005667">
    <property type="term" value="C:transcription regulator complex"/>
    <property type="evidence" value="ECO:0007669"/>
    <property type="project" value="TreeGrafter"/>
</dbReference>
<reference evidence="3" key="1">
    <citation type="submission" date="2011-05" db="EMBL/GenBank/DDBJ databases">
        <authorList>
            <person name="Richards S.R."/>
            <person name="Qu J."/>
            <person name="Jiang H."/>
            <person name="Jhangiani S.N."/>
            <person name="Agravi P."/>
            <person name="Goodspeed R."/>
            <person name="Gross S."/>
            <person name="Mandapat C."/>
            <person name="Jackson L."/>
            <person name="Mathew T."/>
            <person name="Pu L."/>
            <person name="Thornton R."/>
            <person name="Saada N."/>
            <person name="Wilczek-Boney K.B."/>
            <person name="Lee S."/>
            <person name="Kovar C."/>
            <person name="Wu Y."/>
            <person name="Scherer S.E."/>
            <person name="Worley K.C."/>
            <person name="Muzny D.M."/>
            <person name="Gibbs R."/>
        </authorList>
    </citation>
    <scope>NUCLEOTIDE SEQUENCE</scope>
    <source>
        <strain evidence="3">Brora</strain>
    </source>
</reference>
<reference evidence="2" key="2">
    <citation type="submission" date="2015-02" db="UniProtKB">
        <authorList>
            <consortium name="EnsemblMetazoa"/>
        </authorList>
    </citation>
    <scope>IDENTIFICATION</scope>
</reference>
<evidence type="ECO:0000313" key="2">
    <source>
        <dbReference type="EnsemblMetazoa" id="SMAR012975-PA"/>
    </source>
</evidence>
<dbReference type="PANTHER" id="PTHR12243">
    <property type="entry name" value="MADF DOMAIN TRANSCRIPTION FACTOR"/>
    <property type="match status" value="1"/>
</dbReference>